<accession>C0W342</accession>
<dbReference type="AlphaFoldDB" id="C0W342"/>
<keyword evidence="3" id="KW-1185">Reference proteome</keyword>
<dbReference type="Proteomes" id="UP000004778">
    <property type="component" value="Unassembled WGS sequence"/>
</dbReference>
<feature type="transmembrane region" description="Helical" evidence="1">
    <location>
        <begin position="12"/>
        <end position="32"/>
    </location>
</feature>
<comment type="caution">
    <text evidence="2">The sequence shown here is derived from an EMBL/GenBank/DDBJ whole genome shotgun (WGS) entry which is preliminary data.</text>
</comment>
<sequence>MALWTRAWGKAALALVLGVGASWILVTGSYLIEMLLASA</sequence>
<dbReference type="EMBL" id="ACFH01000013">
    <property type="protein sequence ID" value="EEH66854.1"/>
    <property type="molecule type" value="Genomic_DNA"/>
</dbReference>
<proteinExistence type="predicted"/>
<reference evidence="2 3" key="1">
    <citation type="submission" date="2009-01" db="EMBL/GenBank/DDBJ databases">
        <authorList>
            <person name="Qin X."/>
            <person name="Bachman B."/>
            <person name="Battles P."/>
            <person name="Bell A."/>
            <person name="Bess C."/>
            <person name="Bickham C."/>
            <person name="Chaboub L."/>
            <person name="Chen D."/>
            <person name="Coyle M."/>
            <person name="Deiros D.R."/>
            <person name="Dinh H."/>
            <person name="Forbes L."/>
            <person name="Fowler G."/>
            <person name="Francisco L."/>
            <person name="Fu Q."/>
            <person name="Gubbala S."/>
            <person name="Hale W."/>
            <person name="Han Y."/>
            <person name="Hemphill L."/>
            <person name="Highlander S.K."/>
            <person name="Hirani K."/>
            <person name="Hogues M."/>
            <person name="Jackson L."/>
            <person name="Jakkamsetti A."/>
            <person name="Javaid M."/>
            <person name="Jiang H."/>
            <person name="Korchina V."/>
            <person name="Kovar C."/>
            <person name="Lara F."/>
            <person name="Lee S."/>
            <person name="Mata R."/>
            <person name="Mathew T."/>
            <person name="Moen C."/>
            <person name="Morales K."/>
            <person name="Munidasa M."/>
            <person name="Nazareth L."/>
            <person name="Ngo R."/>
            <person name="Nguyen L."/>
            <person name="Okwuonu G."/>
            <person name="Ongeri F."/>
            <person name="Patil S."/>
            <person name="Petrosino J."/>
            <person name="Pham C."/>
            <person name="Pham P."/>
            <person name="Pu L.-L."/>
            <person name="Puazo M."/>
            <person name="Raj R."/>
            <person name="Reid J."/>
            <person name="Rouhana J."/>
            <person name="Saada N."/>
            <person name="Shang Y."/>
            <person name="Simmons D."/>
            <person name="Thornton R."/>
            <person name="Warren J."/>
            <person name="Weissenberger G."/>
            <person name="Zhang J."/>
            <person name="Zhang L."/>
            <person name="Zhou C."/>
            <person name="Zhu D."/>
            <person name="Muzny D."/>
            <person name="Worley K."/>
            <person name="Gibbs R."/>
        </authorList>
    </citation>
    <scope>NUCLEOTIDE SEQUENCE [LARGE SCALE GENOMIC DNA]</scope>
    <source>
        <strain evidence="2 3">DSM 15434</strain>
    </source>
</reference>
<evidence type="ECO:0000313" key="3">
    <source>
        <dbReference type="Proteomes" id="UP000004778"/>
    </source>
</evidence>
<organism evidence="2 3">
    <name type="scientific">Actinomyces urogenitalis DSM 15434</name>
    <dbReference type="NCBI Taxonomy" id="525246"/>
    <lineage>
        <taxon>Bacteria</taxon>
        <taxon>Bacillati</taxon>
        <taxon>Actinomycetota</taxon>
        <taxon>Actinomycetes</taxon>
        <taxon>Actinomycetales</taxon>
        <taxon>Actinomycetaceae</taxon>
        <taxon>Actinomyces</taxon>
    </lineage>
</organism>
<keyword evidence="1" id="KW-1133">Transmembrane helix</keyword>
<dbReference type="HOGENOM" id="CLU_3303466_0_0_11"/>
<keyword evidence="1" id="KW-0812">Transmembrane</keyword>
<evidence type="ECO:0000313" key="2">
    <source>
        <dbReference type="EMBL" id="EEH66854.1"/>
    </source>
</evidence>
<name>C0W342_9ACTO</name>
<keyword evidence="1" id="KW-0472">Membrane</keyword>
<evidence type="ECO:0000256" key="1">
    <source>
        <dbReference type="SAM" id="Phobius"/>
    </source>
</evidence>
<protein>
    <submittedName>
        <fullName evidence="2">Uncharacterized protein</fullName>
    </submittedName>
</protein>
<gene>
    <name evidence="2" type="ORF">HMPREF0058_0286</name>
</gene>